<dbReference type="GO" id="GO:0005789">
    <property type="term" value="C:endoplasmic reticulum membrane"/>
    <property type="evidence" value="ECO:0007669"/>
    <property type="project" value="TreeGrafter"/>
</dbReference>
<evidence type="ECO:0000256" key="8">
    <source>
        <dbReference type="ARBA" id="ARBA00023136"/>
    </source>
</evidence>
<protein>
    <recommendedName>
        <fullName evidence="10">Elongation of very long chain fatty acids protein</fullName>
        <ecNumber evidence="10">2.3.1.199</ecNumber>
    </recommendedName>
    <alternativeName>
        <fullName evidence="10">Very-long-chain 3-oxoacyl-CoA synthase</fullName>
    </alternativeName>
</protein>
<evidence type="ECO:0000313" key="11">
    <source>
        <dbReference type="EMBL" id="CAI8056742.1"/>
    </source>
</evidence>
<keyword evidence="4 10" id="KW-0812">Transmembrane</keyword>
<sequence>MDLLSSYWEGAKARYETAMNNGDPRVADWFLMDSPFPTLALCLAYLGMCYAGPRMMANREPFQLRPVIIVYNLVMVLVSAYMCYEVVKS</sequence>
<evidence type="ECO:0000256" key="7">
    <source>
        <dbReference type="ARBA" id="ARBA00023098"/>
    </source>
</evidence>
<dbReference type="EC" id="2.3.1.199" evidence="10"/>
<comment type="similarity">
    <text evidence="10">Belongs to the ELO family.</text>
</comment>
<feature type="transmembrane region" description="Helical" evidence="10">
    <location>
        <begin position="34"/>
        <end position="52"/>
    </location>
</feature>
<gene>
    <name evidence="11" type="ORF">GBAR_LOCUS30909</name>
</gene>
<dbReference type="Pfam" id="PF01151">
    <property type="entry name" value="ELO"/>
    <property type="match status" value="1"/>
</dbReference>
<comment type="subcellular location">
    <subcellularLocation>
        <location evidence="1">Membrane</location>
        <topology evidence="1">Multi-pass membrane protein</topology>
    </subcellularLocation>
</comment>
<dbReference type="GO" id="GO:0034626">
    <property type="term" value="P:fatty acid elongation, polyunsaturated fatty acid"/>
    <property type="evidence" value="ECO:0007669"/>
    <property type="project" value="TreeGrafter"/>
</dbReference>
<feature type="transmembrane region" description="Helical" evidence="10">
    <location>
        <begin position="64"/>
        <end position="87"/>
    </location>
</feature>
<evidence type="ECO:0000256" key="2">
    <source>
        <dbReference type="ARBA" id="ARBA00022516"/>
    </source>
</evidence>
<dbReference type="GO" id="GO:0019367">
    <property type="term" value="P:fatty acid elongation, saturated fatty acid"/>
    <property type="evidence" value="ECO:0007669"/>
    <property type="project" value="TreeGrafter"/>
</dbReference>
<proteinExistence type="inferred from homology"/>
<feature type="non-terminal residue" evidence="11">
    <location>
        <position position="89"/>
    </location>
</feature>
<dbReference type="GO" id="GO:0042761">
    <property type="term" value="P:very long-chain fatty acid biosynthetic process"/>
    <property type="evidence" value="ECO:0007669"/>
    <property type="project" value="TreeGrafter"/>
</dbReference>
<evidence type="ECO:0000256" key="9">
    <source>
        <dbReference type="ARBA" id="ARBA00023160"/>
    </source>
</evidence>
<name>A0AA35XM98_GEOBA</name>
<comment type="caution">
    <text evidence="11">The sequence shown here is derived from an EMBL/GenBank/DDBJ whole genome shotgun (WGS) entry which is preliminary data.</text>
</comment>
<dbReference type="GO" id="GO:0009922">
    <property type="term" value="F:fatty acid elongase activity"/>
    <property type="evidence" value="ECO:0007669"/>
    <property type="project" value="UniProtKB-EC"/>
</dbReference>
<dbReference type="PANTHER" id="PTHR11157:SF126">
    <property type="entry name" value="ELONGATION OF VERY LONG CHAIN FATTY ACIDS PROTEIN"/>
    <property type="match status" value="1"/>
</dbReference>
<evidence type="ECO:0000256" key="10">
    <source>
        <dbReference type="RuleBase" id="RU361115"/>
    </source>
</evidence>
<keyword evidence="3 10" id="KW-0808">Transferase</keyword>
<dbReference type="GO" id="GO:0030148">
    <property type="term" value="P:sphingolipid biosynthetic process"/>
    <property type="evidence" value="ECO:0007669"/>
    <property type="project" value="TreeGrafter"/>
</dbReference>
<keyword evidence="9 10" id="KW-0275">Fatty acid biosynthesis</keyword>
<dbReference type="InterPro" id="IPR002076">
    <property type="entry name" value="ELO_fam"/>
</dbReference>
<evidence type="ECO:0000256" key="1">
    <source>
        <dbReference type="ARBA" id="ARBA00004141"/>
    </source>
</evidence>
<keyword evidence="7 10" id="KW-0443">Lipid metabolism</keyword>
<reference evidence="11" key="1">
    <citation type="submission" date="2023-03" db="EMBL/GenBank/DDBJ databases">
        <authorList>
            <person name="Steffen K."/>
            <person name="Cardenas P."/>
        </authorList>
    </citation>
    <scope>NUCLEOTIDE SEQUENCE</scope>
</reference>
<evidence type="ECO:0000256" key="5">
    <source>
        <dbReference type="ARBA" id="ARBA00022832"/>
    </source>
</evidence>
<accession>A0AA35XM98</accession>
<evidence type="ECO:0000256" key="6">
    <source>
        <dbReference type="ARBA" id="ARBA00022989"/>
    </source>
</evidence>
<keyword evidence="8 10" id="KW-0472">Membrane</keyword>
<dbReference type="Proteomes" id="UP001174909">
    <property type="component" value="Unassembled WGS sequence"/>
</dbReference>
<comment type="catalytic activity">
    <reaction evidence="10">
        <text>a very-long-chain acyl-CoA + malonyl-CoA + H(+) = a very-long-chain 3-oxoacyl-CoA + CO2 + CoA</text>
        <dbReference type="Rhea" id="RHEA:32727"/>
        <dbReference type="ChEBI" id="CHEBI:15378"/>
        <dbReference type="ChEBI" id="CHEBI:16526"/>
        <dbReference type="ChEBI" id="CHEBI:57287"/>
        <dbReference type="ChEBI" id="CHEBI:57384"/>
        <dbReference type="ChEBI" id="CHEBI:90725"/>
        <dbReference type="ChEBI" id="CHEBI:90736"/>
        <dbReference type="EC" id="2.3.1.199"/>
    </reaction>
</comment>
<keyword evidence="12" id="KW-1185">Reference proteome</keyword>
<evidence type="ECO:0000256" key="3">
    <source>
        <dbReference type="ARBA" id="ARBA00022679"/>
    </source>
</evidence>
<dbReference type="GO" id="GO:0034625">
    <property type="term" value="P:fatty acid elongation, monounsaturated fatty acid"/>
    <property type="evidence" value="ECO:0007669"/>
    <property type="project" value="TreeGrafter"/>
</dbReference>
<keyword evidence="6 10" id="KW-1133">Transmembrane helix</keyword>
<comment type="caution">
    <text evidence="10">Lacks conserved residue(s) required for the propagation of feature annotation.</text>
</comment>
<keyword evidence="5 10" id="KW-0276">Fatty acid metabolism</keyword>
<dbReference type="PANTHER" id="PTHR11157">
    <property type="entry name" value="FATTY ACID ACYL TRANSFERASE-RELATED"/>
    <property type="match status" value="1"/>
</dbReference>
<dbReference type="AlphaFoldDB" id="A0AA35XM98"/>
<keyword evidence="2 10" id="KW-0444">Lipid biosynthesis</keyword>
<dbReference type="EMBL" id="CASHTH010004394">
    <property type="protein sequence ID" value="CAI8056742.1"/>
    <property type="molecule type" value="Genomic_DNA"/>
</dbReference>
<evidence type="ECO:0000313" key="12">
    <source>
        <dbReference type="Proteomes" id="UP001174909"/>
    </source>
</evidence>
<evidence type="ECO:0000256" key="4">
    <source>
        <dbReference type="ARBA" id="ARBA00022692"/>
    </source>
</evidence>
<organism evidence="11 12">
    <name type="scientific">Geodia barretti</name>
    <name type="common">Barrett's horny sponge</name>
    <dbReference type="NCBI Taxonomy" id="519541"/>
    <lineage>
        <taxon>Eukaryota</taxon>
        <taxon>Metazoa</taxon>
        <taxon>Porifera</taxon>
        <taxon>Demospongiae</taxon>
        <taxon>Heteroscleromorpha</taxon>
        <taxon>Tetractinellida</taxon>
        <taxon>Astrophorina</taxon>
        <taxon>Geodiidae</taxon>
        <taxon>Geodia</taxon>
    </lineage>
</organism>